<evidence type="ECO:0000259" key="2">
    <source>
        <dbReference type="Pfam" id="PF00270"/>
    </source>
</evidence>
<reference evidence="3" key="1">
    <citation type="journal article" date="2021" name="bioRxiv">
        <title>Whole Genome Assembly and Annotation of Northern Wild Rice, Zizania palustris L., Supports a Whole Genome Duplication in the Zizania Genus.</title>
        <authorList>
            <person name="Haas M."/>
            <person name="Kono T."/>
            <person name="Macchietto M."/>
            <person name="Millas R."/>
            <person name="McGilp L."/>
            <person name="Shao M."/>
            <person name="Duquette J."/>
            <person name="Hirsch C.N."/>
            <person name="Kimball J."/>
        </authorList>
    </citation>
    <scope>NUCLEOTIDE SEQUENCE</scope>
    <source>
        <tissue evidence="3">Fresh leaf tissue</tissue>
    </source>
</reference>
<dbReference type="Pfam" id="PF00270">
    <property type="entry name" value="DEAD"/>
    <property type="match status" value="1"/>
</dbReference>
<dbReference type="GO" id="GO:0005524">
    <property type="term" value="F:ATP binding"/>
    <property type="evidence" value="ECO:0007669"/>
    <property type="project" value="InterPro"/>
</dbReference>
<dbReference type="AlphaFoldDB" id="A0A8J5X746"/>
<comment type="caution">
    <text evidence="3">The sequence shown here is derived from an EMBL/GenBank/DDBJ whole genome shotgun (WGS) entry which is preliminary data.</text>
</comment>
<feature type="domain" description="DEAD/DEAH-box helicase" evidence="2">
    <location>
        <begin position="86"/>
        <end position="123"/>
    </location>
</feature>
<evidence type="ECO:0000313" key="3">
    <source>
        <dbReference type="EMBL" id="KAG8098917.1"/>
    </source>
</evidence>
<keyword evidence="1" id="KW-0694">RNA-binding</keyword>
<dbReference type="InterPro" id="IPR011545">
    <property type="entry name" value="DEAD/DEAH_box_helicase_dom"/>
</dbReference>
<proteinExistence type="predicted"/>
<accession>A0A8J5X746</accession>
<keyword evidence="4" id="KW-1185">Reference proteome</keyword>
<gene>
    <name evidence="3" type="ORF">GUJ93_ZPchr0013g34997</name>
</gene>
<name>A0A8J5X746_ZIZPA</name>
<evidence type="ECO:0000313" key="4">
    <source>
        <dbReference type="Proteomes" id="UP000729402"/>
    </source>
</evidence>
<reference evidence="3" key="2">
    <citation type="submission" date="2021-02" db="EMBL/GenBank/DDBJ databases">
        <authorList>
            <person name="Kimball J.A."/>
            <person name="Haas M.W."/>
            <person name="Macchietto M."/>
            <person name="Kono T."/>
            <person name="Duquette J."/>
            <person name="Shao M."/>
        </authorList>
    </citation>
    <scope>NUCLEOTIDE SEQUENCE</scope>
    <source>
        <tissue evidence="3">Fresh leaf tissue</tissue>
    </source>
</reference>
<dbReference type="EMBL" id="JAAALK010000079">
    <property type="protein sequence ID" value="KAG8098917.1"/>
    <property type="molecule type" value="Genomic_DNA"/>
</dbReference>
<sequence>MLSRTCLHPLPLQQPSWKVTSCASSREEEAMVEAREALGEVEMEVAQYRGFQDITVEGRDVPKPVRYFWEANFPAIAKSGFVEPMPIQSQGCPMALKGRDMIGIVQTGSGKTLSYLHPGLVHVIIGSPDLKANHSIYQIVEIISEHEKYRRLSKLLSDLMDGTRILIFFQTKKDRDKFTLNLEWMDGQYYLFMVIKLKLKGTMF</sequence>
<dbReference type="Proteomes" id="UP000729402">
    <property type="component" value="Unassembled WGS sequence"/>
</dbReference>
<dbReference type="OrthoDB" id="196131at2759"/>
<evidence type="ECO:0000256" key="1">
    <source>
        <dbReference type="ARBA" id="ARBA00022884"/>
    </source>
</evidence>
<protein>
    <recommendedName>
        <fullName evidence="2">DEAD/DEAH-box helicase domain-containing protein</fullName>
    </recommendedName>
</protein>
<dbReference type="PANTHER" id="PTHR47958">
    <property type="entry name" value="ATP-DEPENDENT RNA HELICASE DBP3"/>
    <property type="match status" value="1"/>
</dbReference>
<dbReference type="GO" id="GO:0003723">
    <property type="term" value="F:RNA binding"/>
    <property type="evidence" value="ECO:0007669"/>
    <property type="project" value="UniProtKB-KW"/>
</dbReference>
<organism evidence="3 4">
    <name type="scientific">Zizania palustris</name>
    <name type="common">Northern wild rice</name>
    <dbReference type="NCBI Taxonomy" id="103762"/>
    <lineage>
        <taxon>Eukaryota</taxon>
        <taxon>Viridiplantae</taxon>
        <taxon>Streptophyta</taxon>
        <taxon>Embryophyta</taxon>
        <taxon>Tracheophyta</taxon>
        <taxon>Spermatophyta</taxon>
        <taxon>Magnoliopsida</taxon>
        <taxon>Liliopsida</taxon>
        <taxon>Poales</taxon>
        <taxon>Poaceae</taxon>
        <taxon>BOP clade</taxon>
        <taxon>Oryzoideae</taxon>
        <taxon>Oryzeae</taxon>
        <taxon>Zizaniinae</taxon>
        <taxon>Zizania</taxon>
    </lineage>
</organism>